<evidence type="ECO:0000313" key="2">
    <source>
        <dbReference type="Proteomes" id="UP000054776"/>
    </source>
</evidence>
<evidence type="ECO:0000313" key="1">
    <source>
        <dbReference type="EMBL" id="KRY41874.1"/>
    </source>
</evidence>
<dbReference type="OrthoDB" id="5916134at2759"/>
<name>A0A0V1BYH5_TRISP</name>
<accession>A0A0V1BYH5</accession>
<dbReference type="EMBL" id="JYDH01000006">
    <property type="protein sequence ID" value="KRY41874.1"/>
    <property type="molecule type" value="Genomic_DNA"/>
</dbReference>
<gene>
    <name evidence="1" type="ORF">T01_1830</name>
</gene>
<sequence length="301" mass="34231">MTFYDENRQHSPTNDILIFATEDGVKLLAQSNCWCGDGTFKIVPSWYQQLFTLHVFLRGKLLTVVYCLTVRKDLPTYSRIFEVLHSKAEELGVELEPEKFVCDFETALIPAIQGNFPSTRVQGYSSIKLCNTLSEICLLRKILFICKKHVEDPFVIIAVSITKSANIAKLLPKCDIVHSYYYYTLSALMVKQHHKPLLVTFADCCLHIPLQIHWQPSGDPGVEPLIRNGFDDDPFPSTILKSLSCPCISNIYEGKTQKTAFEHILKHLKSAANSKNRGREWAQLSVMEIIQAKYCKDAAKR</sequence>
<dbReference type="InParanoid" id="A0A0V1BYH5"/>
<keyword evidence="2" id="KW-1185">Reference proteome</keyword>
<dbReference type="AlphaFoldDB" id="A0A0V1BYH5"/>
<organism evidence="1 2">
    <name type="scientific">Trichinella spiralis</name>
    <name type="common">Trichina worm</name>
    <dbReference type="NCBI Taxonomy" id="6334"/>
    <lineage>
        <taxon>Eukaryota</taxon>
        <taxon>Metazoa</taxon>
        <taxon>Ecdysozoa</taxon>
        <taxon>Nematoda</taxon>
        <taxon>Enoplea</taxon>
        <taxon>Dorylaimia</taxon>
        <taxon>Trichinellida</taxon>
        <taxon>Trichinellidae</taxon>
        <taxon>Trichinella</taxon>
    </lineage>
</organism>
<proteinExistence type="predicted"/>
<protein>
    <submittedName>
        <fullName evidence="1">Uncharacterized protein</fullName>
    </submittedName>
</protein>
<comment type="caution">
    <text evidence="1">The sequence shown here is derived from an EMBL/GenBank/DDBJ whole genome shotgun (WGS) entry which is preliminary data.</text>
</comment>
<reference evidence="1 2" key="1">
    <citation type="submission" date="2015-01" db="EMBL/GenBank/DDBJ databases">
        <title>Evolution of Trichinella species and genotypes.</title>
        <authorList>
            <person name="Korhonen P.K."/>
            <person name="Edoardo P."/>
            <person name="Giuseppe L.R."/>
            <person name="Gasser R.B."/>
        </authorList>
    </citation>
    <scope>NUCLEOTIDE SEQUENCE [LARGE SCALE GENOMIC DNA]</scope>
    <source>
        <strain evidence="1">ISS3</strain>
    </source>
</reference>
<dbReference type="Proteomes" id="UP000054776">
    <property type="component" value="Unassembled WGS sequence"/>
</dbReference>